<keyword evidence="3" id="KW-1185">Reference proteome</keyword>
<dbReference type="EMBL" id="JABBWG010000066">
    <property type="protein sequence ID" value="KAG1803414.1"/>
    <property type="molecule type" value="Genomic_DNA"/>
</dbReference>
<dbReference type="InterPro" id="IPR041078">
    <property type="entry name" value="Plavaka"/>
</dbReference>
<dbReference type="GeneID" id="64632788"/>
<dbReference type="Proteomes" id="UP000807769">
    <property type="component" value="Unassembled WGS sequence"/>
</dbReference>
<protein>
    <recommendedName>
        <fullName evidence="4">C2H2-type domain-containing protein</fullName>
    </recommendedName>
</protein>
<organism evidence="2 3">
    <name type="scientific">Suillus subaureus</name>
    <dbReference type="NCBI Taxonomy" id="48587"/>
    <lineage>
        <taxon>Eukaryota</taxon>
        <taxon>Fungi</taxon>
        <taxon>Dikarya</taxon>
        <taxon>Basidiomycota</taxon>
        <taxon>Agaricomycotina</taxon>
        <taxon>Agaricomycetes</taxon>
        <taxon>Agaricomycetidae</taxon>
        <taxon>Boletales</taxon>
        <taxon>Suillineae</taxon>
        <taxon>Suillaceae</taxon>
        <taxon>Suillus</taxon>
    </lineage>
</organism>
<evidence type="ECO:0000313" key="3">
    <source>
        <dbReference type="Proteomes" id="UP000807769"/>
    </source>
</evidence>
<evidence type="ECO:0000256" key="1">
    <source>
        <dbReference type="SAM" id="MobiDB-lite"/>
    </source>
</evidence>
<comment type="caution">
    <text evidence="2">The sequence shown here is derived from an EMBL/GenBank/DDBJ whole genome shotgun (WGS) entry which is preliminary data.</text>
</comment>
<accession>A0A9P7DUE5</accession>
<dbReference type="AlphaFoldDB" id="A0A9P7DUE5"/>
<proteinExistence type="predicted"/>
<name>A0A9P7DUE5_9AGAM</name>
<dbReference type="Pfam" id="PF18759">
    <property type="entry name" value="Plavaka"/>
    <property type="match status" value="2"/>
</dbReference>
<evidence type="ECO:0000313" key="2">
    <source>
        <dbReference type="EMBL" id="KAG1803414.1"/>
    </source>
</evidence>
<gene>
    <name evidence="2" type="ORF">BJ212DRAFT_1449906</name>
</gene>
<feature type="region of interest" description="Disordered" evidence="1">
    <location>
        <begin position="33"/>
        <end position="60"/>
    </location>
</feature>
<evidence type="ECO:0008006" key="4">
    <source>
        <dbReference type="Google" id="ProtNLM"/>
    </source>
</evidence>
<dbReference type="RefSeq" id="XP_041186600.1">
    <property type="nucleotide sequence ID" value="XM_041338772.1"/>
</dbReference>
<dbReference type="OrthoDB" id="3199698at2759"/>
<reference evidence="2" key="1">
    <citation type="journal article" date="2020" name="New Phytol.">
        <title>Comparative genomics reveals dynamic genome evolution in host specialist ectomycorrhizal fungi.</title>
        <authorList>
            <person name="Lofgren L.A."/>
            <person name="Nguyen N.H."/>
            <person name="Vilgalys R."/>
            <person name="Ruytinx J."/>
            <person name="Liao H.L."/>
            <person name="Branco S."/>
            <person name="Kuo A."/>
            <person name="LaButti K."/>
            <person name="Lipzen A."/>
            <person name="Andreopoulos W."/>
            <person name="Pangilinan J."/>
            <person name="Riley R."/>
            <person name="Hundley H."/>
            <person name="Na H."/>
            <person name="Barry K."/>
            <person name="Grigoriev I.V."/>
            <person name="Stajich J.E."/>
            <person name="Kennedy P.G."/>
        </authorList>
    </citation>
    <scope>NUCLEOTIDE SEQUENCE</scope>
    <source>
        <strain evidence="2">MN1</strain>
    </source>
</reference>
<sequence length="840" mass="94828">MPNTIPCSHSCQQDHSTLQLPCGSCRQYFKTPGGQTKHHLSAHPAPPIAPQATHQHSPEPMDVNTIKEHENCPEFDVDIEMDEPPHHTSPQPDVDAEFFGPGDHLYRNYHMVLDGRLCDANGVFLPPGAPPLPPNNVDMNDWTPFRNHMEFEMAKFLYTQNQMPAGQIDRLLDLWASTLVKHGDKPPFADHRDLYQVIDSSPLRDVKWQSFTVAYDGKRPENDTKPWMDDKYDVWYHDPHNVVHNMRQWKDFMSGDWAWDQADEIAKDPSTLGSTFVPVILGSDKTTVSIGTGNNEYYLLYASIGNIHNNEHAGEPAFRKFHQQLFHSSLSKILESLKPGMTTPEVVCFGDGPYIADYEEQVLLACIVHSWCPKCMAPSSDLDQDALCCCRSYTEALIEEGTSGDLWDNFGIVSELVPFTNDFPRANNYQMILPDILHQLVKGAFKDHLVDWVEKYLKHYHLRIAAVASFAGLRQFPQGCGFKQWTGDDSKALMKVYLPAIEGHVPKDVVWAFRALLEFCYLVRCNIISEDALVEIEDALSRFHHYREVFKMTGIIPTFSLPCQHSLKHYVQNIQLFAAPNSLCSSITKNKHIKAALGQMLLTNQWLDKLAGMLSGTCLSAAMDILAPINIDEDLEINNGPTVLQAFGKKCTQTIPALAEELNIPCLPKLLHPDDPHEASDIRLSECPHYLGKISVINSVYLSGIGGMCTEHIHSCPSWWKEHLCHDCVFINTDPDLPGMQGLDVAHGELYPCVVICWFNKFGDMADEDTGMWVIHPSHVDGVPEYAVIHIDSIFQAAHLIPVYGTEFVPQGLKFYHSYDAFQAYYMNKYADHHAFESAI</sequence>